<evidence type="ECO:0000259" key="1">
    <source>
        <dbReference type="Pfam" id="PF21113"/>
    </source>
</evidence>
<dbReference type="EMBL" id="BARW01007026">
    <property type="protein sequence ID" value="GAI83822.1"/>
    <property type="molecule type" value="Genomic_DNA"/>
</dbReference>
<protein>
    <recommendedName>
        <fullName evidence="1">Lactate racemase C-terminal domain-containing protein</fullName>
    </recommendedName>
</protein>
<dbReference type="Pfam" id="PF21113">
    <property type="entry name" value="LarA_C"/>
    <property type="match status" value="1"/>
</dbReference>
<dbReference type="PANTHER" id="PTHR33171:SF17">
    <property type="entry name" value="LARA-LIKE N-TERMINAL DOMAIN-CONTAINING PROTEIN"/>
    <property type="match status" value="1"/>
</dbReference>
<dbReference type="AlphaFoldDB" id="X1RSU5"/>
<dbReference type="InterPro" id="IPR048520">
    <property type="entry name" value="LarA_C"/>
</dbReference>
<dbReference type="InterPro" id="IPR043166">
    <property type="entry name" value="LarA-like_C"/>
</dbReference>
<reference evidence="2" key="1">
    <citation type="journal article" date="2014" name="Front. Microbiol.">
        <title>High frequency of phylogenetically diverse reductive dehalogenase-homologous genes in deep subseafloor sedimentary metagenomes.</title>
        <authorList>
            <person name="Kawai M."/>
            <person name="Futagami T."/>
            <person name="Toyoda A."/>
            <person name="Takaki Y."/>
            <person name="Nishi S."/>
            <person name="Hori S."/>
            <person name="Arai W."/>
            <person name="Tsubouchi T."/>
            <person name="Morono Y."/>
            <person name="Uchiyama I."/>
            <person name="Ito T."/>
            <person name="Fujiyama A."/>
            <person name="Inagaki F."/>
            <person name="Takami H."/>
        </authorList>
    </citation>
    <scope>NUCLEOTIDE SEQUENCE</scope>
    <source>
        <strain evidence="2">Expedition CK06-06</strain>
    </source>
</reference>
<dbReference type="InterPro" id="IPR048068">
    <property type="entry name" value="LarA-like"/>
</dbReference>
<organism evidence="2">
    <name type="scientific">marine sediment metagenome</name>
    <dbReference type="NCBI Taxonomy" id="412755"/>
    <lineage>
        <taxon>unclassified sequences</taxon>
        <taxon>metagenomes</taxon>
        <taxon>ecological metagenomes</taxon>
    </lineage>
</organism>
<sequence>MISAGISSASAISETHTPDMLDHPNTGWGLIKDNPFYLSSIEQAKIIGVDFLINAVMDKDENLLYVSAGEVQKAHLACINKTKELFEVDIPEAAEIVVVSSGYPKDSNLYHVSAMAICAVAGSAVKYPCIKKDGTIIAASPMEEGAYNQVFYNTLQEAETPAEVIKKVRSITDLEPGHHRAYGVAQVLDKYKVIMAQSKLDSNIISSIHIEPNPSLQNAFEKTLAHYGNKAKVIVLLDTHRMIAKCRQ</sequence>
<name>X1RSU5_9ZZZZ</name>
<gene>
    <name evidence="2" type="ORF">S12H4_14703</name>
</gene>
<accession>X1RSU5</accession>
<evidence type="ECO:0000313" key="2">
    <source>
        <dbReference type="EMBL" id="GAI83822.1"/>
    </source>
</evidence>
<dbReference type="PANTHER" id="PTHR33171">
    <property type="entry name" value="LAR_N DOMAIN-CONTAINING PROTEIN"/>
    <property type="match status" value="1"/>
</dbReference>
<comment type="caution">
    <text evidence="2">The sequence shown here is derived from an EMBL/GenBank/DDBJ whole genome shotgun (WGS) entry which is preliminary data.</text>
</comment>
<proteinExistence type="predicted"/>
<feature type="domain" description="Lactate racemase C-terminal" evidence="1">
    <location>
        <begin position="93"/>
        <end position="239"/>
    </location>
</feature>
<dbReference type="Gene3D" id="3.90.226.30">
    <property type="match status" value="1"/>
</dbReference>